<dbReference type="EMBL" id="JWLW01000066">
    <property type="protein sequence ID" value="KHT44627.1"/>
    <property type="molecule type" value="Genomic_DNA"/>
</dbReference>
<dbReference type="Gene3D" id="2.60.120.10">
    <property type="entry name" value="Jelly Rolls"/>
    <property type="match status" value="1"/>
</dbReference>
<dbReference type="OrthoDB" id="5917767at2"/>
<evidence type="ECO:0000313" key="3">
    <source>
        <dbReference type="Proteomes" id="UP000031197"/>
    </source>
</evidence>
<accession>A0A0B3Y0E8</accession>
<comment type="caution">
    <text evidence="2">The sequence shown here is derived from an EMBL/GenBank/DDBJ whole genome shotgun (WGS) entry which is preliminary data.</text>
</comment>
<keyword evidence="1" id="KW-0732">Signal</keyword>
<dbReference type="PROSITE" id="PS51257">
    <property type="entry name" value="PROKAR_LIPOPROTEIN"/>
    <property type="match status" value="1"/>
</dbReference>
<organism evidence="2 3">
    <name type="scientific">Alteromonas marina</name>
    <dbReference type="NCBI Taxonomy" id="203795"/>
    <lineage>
        <taxon>Bacteria</taxon>
        <taxon>Pseudomonadati</taxon>
        <taxon>Pseudomonadota</taxon>
        <taxon>Gammaproteobacteria</taxon>
        <taxon>Alteromonadales</taxon>
        <taxon>Alteromonadaceae</taxon>
        <taxon>Alteromonas/Salinimonas group</taxon>
        <taxon>Alteromonas</taxon>
    </lineage>
</organism>
<dbReference type="InterPro" id="IPR011051">
    <property type="entry name" value="RmlC_Cupin_sf"/>
</dbReference>
<gene>
    <name evidence="2" type="ORF">RJ41_17375</name>
</gene>
<dbReference type="RefSeq" id="WP_039223410.1">
    <property type="nucleotide sequence ID" value="NZ_JWLW01000066.1"/>
</dbReference>
<dbReference type="Proteomes" id="UP000031197">
    <property type="component" value="Unassembled WGS sequence"/>
</dbReference>
<keyword evidence="3" id="KW-1185">Reference proteome</keyword>
<name>A0A0B3Y0E8_9ALTE</name>
<dbReference type="SUPFAM" id="SSF51182">
    <property type="entry name" value="RmlC-like cupins"/>
    <property type="match status" value="1"/>
</dbReference>
<protein>
    <recommendedName>
        <fullName evidence="4">Cupin 2 conserved barrel domain-containing protein</fullName>
    </recommendedName>
</protein>
<feature type="signal peptide" evidence="1">
    <location>
        <begin position="1"/>
        <end position="24"/>
    </location>
</feature>
<sequence>MKKVANFVAALLATGTMLSGCAMANDDNSGHAHIVSPKHYTLLLENENVLVLKMTLQPGEEDTWHKHNAETVYFEDGGKAIIKTADKAMTLEIPDGYVMWHDEWEHQVKNIGDSTITAIIVEAK</sequence>
<evidence type="ECO:0008006" key="4">
    <source>
        <dbReference type="Google" id="ProtNLM"/>
    </source>
</evidence>
<dbReference type="InterPro" id="IPR014710">
    <property type="entry name" value="RmlC-like_jellyroll"/>
</dbReference>
<evidence type="ECO:0000313" key="2">
    <source>
        <dbReference type="EMBL" id="KHT44627.1"/>
    </source>
</evidence>
<reference evidence="2 3" key="1">
    <citation type="submission" date="2014-12" db="EMBL/GenBank/DDBJ databases">
        <title>Genome sequencing of Alteromonas marina AD001.</title>
        <authorList>
            <person name="Adrian T.G.S."/>
            <person name="Chan K.G."/>
        </authorList>
    </citation>
    <scope>NUCLEOTIDE SEQUENCE [LARGE SCALE GENOMIC DNA]</scope>
    <source>
        <strain evidence="2 3">AD001</strain>
    </source>
</reference>
<proteinExistence type="predicted"/>
<evidence type="ECO:0000256" key="1">
    <source>
        <dbReference type="SAM" id="SignalP"/>
    </source>
</evidence>
<dbReference type="AlphaFoldDB" id="A0A0B3Y0E8"/>
<feature type="chain" id="PRO_5002086895" description="Cupin 2 conserved barrel domain-containing protein" evidence="1">
    <location>
        <begin position="25"/>
        <end position="124"/>
    </location>
</feature>